<reference evidence="1 3" key="1">
    <citation type="submission" date="2018-10" db="EMBL/GenBank/DDBJ databases">
        <title>Genomic Encyclopedia of Archaeal and Bacterial Type Strains, Phase II (KMG-II): from individual species to whole genera.</title>
        <authorList>
            <person name="Goeker M."/>
        </authorList>
    </citation>
    <scope>NUCLEOTIDE SEQUENCE [LARGE SCALE GENOMIC DNA]</scope>
    <source>
        <strain evidence="1 3">DSM 19624</strain>
    </source>
</reference>
<dbReference type="Proteomes" id="UP000297429">
    <property type="component" value="Unassembled WGS sequence"/>
</dbReference>
<evidence type="ECO:0000313" key="2">
    <source>
        <dbReference type="EMBL" id="TFB31505.1"/>
    </source>
</evidence>
<dbReference type="Proteomes" id="UP000273898">
    <property type="component" value="Unassembled WGS sequence"/>
</dbReference>
<reference evidence="2 4" key="2">
    <citation type="submission" date="2019-03" db="EMBL/GenBank/DDBJ databases">
        <authorList>
            <person name="He R.-H."/>
        </authorList>
    </citation>
    <scope>NUCLEOTIDE SEQUENCE [LARGE SCALE GENOMIC DNA]</scope>
    <source>
        <strain evidence="2 4">DSM 19624</strain>
    </source>
</reference>
<accession>A0A497YAI7</accession>
<evidence type="ECO:0000313" key="3">
    <source>
        <dbReference type="Proteomes" id="UP000273898"/>
    </source>
</evidence>
<dbReference type="EMBL" id="RCCK01000010">
    <property type="protein sequence ID" value="RLJ80225.1"/>
    <property type="molecule type" value="Genomic_DNA"/>
</dbReference>
<evidence type="ECO:0000313" key="1">
    <source>
        <dbReference type="EMBL" id="RLJ80225.1"/>
    </source>
</evidence>
<evidence type="ECO:0000313" key="4">
    <source>
        <dbReference type="Proteomes" id="UP000297429"/>
    </source>
</evidence>
<comment type="caution">
    <text evidence="1">The sequence shown here is derived from an EMBL/GenBank/DDBJ whole genome shotgun (WGS) entry which is preliminary data.</text>
</comment>
<name>A0A497YAI7_9SPHI</name>
<dbReference type="OrthoDB" id="676137at2"/>
<gene>
    <name evidence="1" type="ORF">BCL90_0975</name>
    <name evidence="2" type="ORF">E3V97_13005</name>
</gene>
<dbReference type="EMBL" id="SOPX01000002">
    <property type="protein sequence ID" value="TFB31505.1"/>
    <property type="molecule type" value="Genomic_DNA"/>
</dbReference>
<protein>
    <submittedName>
        <fullName evidence="1">SIR2-like protein</fullName>
    </submittedName>
</protein>
<dbReference type="Pfam" id="PF13289">
    <property type="entry name" value="SIR2_2"/>
    <property type="match status" value="1"/>
</dbReference>
<organism evidence="1 3">
    <name type="scientific">Pedobacter alluvionis</name>
    <dbReference type="NCBI Taxonomy" id="475253"/>
    <lineage>
        <taxon>Bacteria</taxon>
        <taxon>Pseudomonadati</taxon>
        <taxon>Bacteroidota</taxon>
        <taxon>Sphingobacteriia</taxon>
        <taxon>Sphingobacteriales</taxon>
        <taxon>Sphingobacteriaceae</taxon>
        <taxon>Pedobacter</taxon>
    </lineage>
</organism>
<keyword evidence="4" id="KW-1185">Reference proteome</keyword>
<sequence>MSGARSAERKIYKGGPMSLNAVQWDYFLRELSLGNCCLIIGPEIKCLLDSKGELTTVLKEFSIHLKGKMNENEILNGDEDDFHFRANQFRSLRYTNNPNRFDDDINEFVKHRLNSVPDLYKLLAKLPFKTICNLVPDFFLETALYNTGRFFEKEHYDFKVQTERTVSLENETQFIYNIYGTYKHPESIAVTHKEHLEQVRNIVSDVPKIPNAVINRFTGTGKTFLFIGFDFNAWHHRLIMESLKIKKPEIAYFPESGHYQVAVVAKDFYAGNYGMTFLPIDTDAFIKEIVDKYEDLFGKADRNLNIFIDYSDQEEKQYLALIRNMKIACNGRNFTYFSKNDGFGGSVFNIDDIFAMTDVYIPLLSVDFLSEESNNNRVKQAVGNTKIKTILINAKFVALERLLNNFTKMPSILPSLKTPLSTYSESDNKVYDQISNKINSILI</sequence>
<dbReference type="AlphaFoldDB" id="A0A497YAI7"/>
<proteinExistence type="predicted"/>